<reference evidence="4" key="1">
    <citation type="submission" date="2016-04" db="EMBL/GenBank/DDBJ databases">
        <authorList>
            <person name="Chen L."/>
            <person name="Zhuang W."/>
            <person name="Wang G."/>
        </authorList>
    </citation>
    <scope>NUCLEOTIDE SEQUENCE [LARGE SCALE GENOMIC DNA]</scope>
    <source>
        <strain evidence="4">17621</strain>
    </source>
</reference>
<dbReference type="InterPro" id="IPR033427">
    <property type="entry name" value="DUF5123"/>
</dbReference>
<gene>
    <name evidence="3" type="ORF">A4H97_07765</name>
</gene>
<dbReference type="InterPro" id="IPR011050">
    <property type="entry name" value="Pectin_lyase_fold/virulence"/>
</dbReference>
<dbReference type="Gene3D" id="2.160.20.10">
    <property type="entry name" value="Single-stranded right-handed beta-helix, Pectin lyase-like"/>
    <property type="match status" value="1"/>
</dbReference>
<dbReference type="RefSeq" id="WP_081201534.1">
    <property type="nucleotide sequence ID" value="NZ_FOCZ01000002.1"/>
</dbReference>
<proteinExistence type="predicted"/>
<keyword evidence="4" id="KW-1185">Reference proteome</keyword>
<organism evidence="3 4">
    <name type="scientific">Niastella yeongjuensis</name>
    <dbReference type="NCBI Taxonomy" id="354355"/>
    <lineage>
        <taxon>Bacteria</taxon>
        <taxon>Pseudomonadati</taxon>
        <taxon>Bacteroidota</taxon>
        <taxon>Chitinophagia</taxon>
        <taxon>Chitinophagales</taxon>
        <taxon>Chitinophagaceae</taxon>
        <taxon>Niastella</taxon>
    </lineage>
</organism>
<dbReference type="SUPFAM" id="SSF51126">
    <property type="entry name" value="Pectin lyase-like"/>
    <property type="match status" value="1"/>
</dbReference>
<dbReference type="InterPro" id="IPR032530">
    <property type="entry name" value="DUF4957"/>
</dbReference>
<evidence type="ECO:0008006" key="5">
    <source>
        <dbReference type="Google" id="ProtNLM"/>
    </source>
</evidence>
<feature type="domain" description="DUF5123" evidence="2">
    <location>
        <begin position="424"/>
        <end position="535"/>
    </location>
</feature>
<name>A0A1V9EML3_9BACT</name>
<protein>
    <recommendedName>
        <fullName evidence="5">DUF5123 domain-containing protein</fullName>
    </recommendedName>
</protein>
<dbReference type="OrthoDB" id="691503at2"/>
<dbReference type="Pfam" id="PF16318">
    <property type="entry name" value="DUF4957"/>
    <property type="match status" value="1"/>
</dbReference>
<feature type="domain" description="DUF4957" evidence="1">
    <location>
        <begin position="272"/>
        <end position="405"/>
    </location>
</feature>
<evidence type="ECO:0000259" key="2">
    <source>
        <dbReference type="Pfam" id="PF17161"/>
    </source>
</evidence>
<dbReference type="STRING" id="354355.SAMN05660816_01578"/>
<accession>A0A1V9EML3</accession>
<evidence type="ECO:0000313" key="4">
    <source>
        <dbReference type="Proteomes" id="UP000192610"/>
    </source>
</evidence>
<dbReference type="InterPro" id="IPR012334">
    <property type="entry name" value="Pectin_lyas_fold"/>
</dbReference>
<evidence type="ECO:0000313" key="3">
    <source>
        <dbReference type="EMBL" id="OQP47388.1"/>
    </source>
</evidence>
<dbReference type="Gene3D" id="2.60.40.10">
    <property type="entry name" value="Immunoglobulins"/>
    <property type="match status" value="1"/>
</dbReference>
<comment type="caution">
    <text evidence="3">The sequence shown here is derived from an EMBL/GenBank/DDBJ whole genome shotgun (WGS) entry which is preliminary data.</text>
</comment>
<dbReference type="AlphaFoldDB" id="A0A1V9EML3"/>
<dbReference type="EMBL" id="LVXG01000023">
    <property type="protein sequence ID" value="OQP47388.1"/>
    <property type="molecule type" value="Genomic_DNA"/>
</dbReference>
<dbReference type="Proteomes" id="UP000192610">
    <property type="component" value="Unassembled WGS sequence"/>
</dbReference>
<evidence type="ECO:0000259" key="1">
    <source>
        <dbReference type="Pfam" id="PF16318"/>
    </source>
</evidence>
<sequence length="537" mass="58430">MNNSSYNLIKLIVPVLLFAQAISSCKKEKDASNELVRQFMPIDISVTAGDTIATLSWRPALFTSGKEVEYTLELSRDSLFSAAPEFAINTKNTQVTVNDRQLAVRQKYYGRIKTLAYGNSEESHWYHSSGMTPLRGEQYFRPFFDGELTEDKVTLRWLVNPGVTKITLTPATGSPIEVNLDATDKAAGIKTIAGLLPKTSYDAAIFVGPAQKGYLSFTTFAGTPTGPNVIQVQPTDDLAAMLKTPVAPGTIFVLQQGTKYNSNSTFLLPDNASFTIWGQPGPQRPVISFSQVTLPVNGGGLIKFENLDVTGYQNGDPALTKRSYFFNQGTTTTTAEINFENCIIHNMVNTPIRLQGANPINIEKLTVNKCIVYDVGNGGNYAFIHNGASAGKFNNIVVTNSTFYNIGYCVINMVTTINSASAQVDNNTFYNTTGDKRYLIDYNTFTITGAFSFANNVIGKTVLPTAAGDIRSVTAPSVGQNTYKTTDAVFTGTPLSSIINSGITSNDLFVDPAAGNFIFKDVNFTGRSSSGDPRWRY</sequence>
<dbReference type="Pfam" id="PF17161">
    <property type="entry name" value="DUF5123"/>
    <property type="match status" value="1"/>
</dbReference>
<dbReference type="InterPro" id="IPR013783">
    <property type="entry name" value="Ig-like_fold"/>
</dbReference>